<evidence type="ECO:0000256" key="9">
    <source>
        <dbReference type="RuleBase" id="RU366031"/>
    </source>
</evidence>
<accession>A0A853ESB0</accession>
<evidence type="ECO:0000256" key="1">
    <source>
        <dbReference type="ARBA" id="ARBA00004772"/>
    </source>
</evidence>
<evidence type="ECO:0000313" key="12">
    <source>
        <dbReference type="EMBL" id="NYS70536.1"/>
    </source>
</evidence>
<dbReference type="SUPFAM" id="SSF69618">
    <property type="entry name" value="HemD-like"/>
    <property type="match status" value="1"/>
</dbReference>
<dbReference type="Pfam" id="PF02602">
    <property type="entry name" value="HEM4"/>
    <property type="match status" value="1"/>
</dbReference>
<feature type="region of interest" description="Disordered" evidence="10">
    <location>
        <begin position="1"/>
        <end position="22"/>
    </location>
</feature>
<dbReference type="GO" id="GO:0004852">
    <property type="term" value="F:uroporphyrinogen-III synthase activity"/>
    <property type="evidence" value="ECO:0007669"/>
    <property type="project" value="UniProtKB-UniRule"/>
</dbReference>
<dbReference type="InterPro" id="IPR039793">
    <property type="entry name" value="UROS/Hem4"/>
</dbReference>
<evidence type="ECO:0000259" key="11">
    <source>
        <dbReference type="Pfam" id="PF02602"/>
    </source>
</evidence>
<dbReference type="Gene3D" id="3.40.50.10090">
    <property type="match status" value="2"/>
</dbReference>
<name>A0A853ESB0_9ACTO</name>
<gene>
    <name evidence="12" type="ORF">HZZ05_13680</name>
</gene>
<dbReference type="AlphaFoldDB" id="A0A853ESB0"/>
<evidence type="ECO:0000313" key="13">
    <source>
        <dbReference type="Proteomes" id="UP000572528"/>
    </source>
</evidence>
<evidence type="ECO:0000256" key="5">
    <source>
        <dbReference type="ARBA" id="ARBA00023244"/>
    </source>
</evidence>
<keyword evidence="5 9" id="KW-0627">Porphyrin biosynthesis</keyword>
<feature type="domain" description="Tetrapyrrole biosynthesis uroporphyrinogen III synthase" evidence="11">
    <location>
        <begin position="109"/>
        <end position="246"/>
    </location>
</feature>
<comment type="function">
    <text evidence="6 9">Catalyzes cyclization of the linear tetrapyrrole, hydroxymethylbilane, to the macrocyclic uroporphyrinogen III.</text>
</comment>
<comment type="similarity">
    <text evidence="2 9">Belongs to the uroporphyrinogen-III synthase family.</text>
</comment>
<evidence type="ECO:0000256" key="2">
    <source>
        <dbReference type="ARBA" id="ARBA00008133"/>
    </source>
</evidence>
<evidence type="ECO:0000256" key="6">
    <source>
        <dbReference type="ARBA" id="ARBA00037589"/>
    </source>
</evidence>
<dbReference type="Proteomes" id="UP000572528">
    <property type="component" value="Unassembled WGS sequence"/>
</dbReference>
<dbReference type="InterPro" id="IPR003754">
    <property type="entry name" value="4pyrrol_synth_uPrphyn_synth"/>
</dbReference>
<dbReference type="PANTHER" id="PTHR38042">
    <property type="entry name" value="UROPORPHYRINOGEN-III SYNTHASE, CHLOROPLASTIC"/>
    <property type="match status" value="1"/>
</dbReference>
<evidence type="ECO:0000256" key="7">
    <source>
        <dbReference type="ARBA" id="ARBA00040167"/>
    </source>
</evidence>
<evidence type="ECO:0000256" key="3">
    <source>
        <dbReference type="ARBA" id="ARBA00013109"/>
    </source>
</evidence>
<organism evidence="12 13">
    <name type="scientific">Actinomyces bowdenii</name>
    <dbReference type="NCBI Taxonomy" id="131109"/>
    <lineage>
        <taxon>Bacteria</taxon>
        <taxon>Bacillati</taxon>
        <taxon>Actinomycetota</taxon>
        <taxon>Actinomycetes</taxon>
        <taxon>Actinomycetales</taxon>
        <taxon>Actinomycetaceae</taxon>
        <taxon>Actinomyces</taxon>
    </lineage>
</organism>
<feature type="non-terminal residue" evidence="12">
    <location>
        <position position="1"/>
    </location>
</feature>
<comment type="caution">
    <text evidence="12">The sequence shown here is derived from an EMBL/GenBank/DDBJ whole genome shotgun (WGS) entry which is preliminary data.</text>
</comment>
<feature type="region of interest" description="Disordered" evidence="10">
    <location>
        <begin position="61"/>
        <end position="109"/>
    </location>
</feature>
<reference evidence="12 13" key="1">
    <citation type="submission" date="2020-07" db="EMBL/GenBank/DDBJ databases">
        <title>MOT database genomes.</title>
        <authorList>
            <person name="Joseph S."/>
            <person name="Aduse-Opoku J."/>
            <person name="Hashim A."/>
            <person name="Wade W."/>
            <person name="Curtis M."/>
        </authorList>
    </citation>
    <scope>NUCLEOTIDE SEQUENCE [LARGE SCALE GENOMIC DNA]</scope>
    <source>
        <strain evidence="12 13">WMus004</strain>
    </source>
</reference>
<protein>
    <recommendedName>
        <fullName evidence="7 9">Uroporphyrinogen-III synthase</fullName>
        <ecNumber evidence="3 9">4.2.1.75</ecNumber>
    </recommendedName>
</protein>
<keyword evidence="4 9" id="KW-0456">Lyase</keyword>
<dbReference type="EC" id="4.2.1.75" evidence="3 9"/>
<dbReference type="InterPro" id="IPR036108">
    <property type="entry name" value="4pyrrol_syn_uPrphyn_synt_sf"/>
</dbReference>
<dbReference type="EMBL" id="JACBXV010000388">
    <property type="protein sequence ID" value="NYS70536.1"/>
    <property type="molecule type" value="Genomic_DNA"/>
</dbReference>
<comment type="catalytic activity">
    <reaction evidence="8 9">
        <text>hydroxymethylbilane = uroporphyrinogen III + H2O</text>
        <dbReference type="Rhea" id="RHEA:18965"/>
        <dbReference type="ChEBI" id="CHEBI:15377"/>
        <dbReference type="ChEBI" id="CHEBI:57308"/>
        <dbReference type="ChEBI" id="CHEBI:57845"/>
        <dbReference type="EC" id="4.2.1.75"/>
    </reaction>
</comment>
<comment type="pathway">
    <text evidence="1 9">Porphyrin-containing compound metabolism; protoporphyrin-IX biosynthesis; coproporphyrinogen-III from 5-aminolevulinate: step 3/4.</text>
</comment>
<sequence>HPSSPNSPSAAPGPTGTPRLGGPAAAVRVAVVGPATARAWEEATGLTPDLVARGSAAALLDLPDLSGGPRPPAASLGESGADSADGAAGASGSAPGPGAPPSRTAPDALAPAEAQRRLLLPASALADPALAQGLRRSGWEVEQVEAYTTRALEPGEVPDELRRAWRPRGGDSGPDGSPDDGTGSGCAGGVDAVVLTAPSTARAMVELLGHPPRATRLVAIGATTARAIRGLGLEVAAVASAPTPAGVREAVEEALREP</sequence>
<dbReference type="CDD" id="cd06578">
    <property type="entry name" value="HemD"/>
    <property type="match status" value="1"/>
</dbReference>
<evidence type="ECO:0000256" key="10">
    <source>
        <dbReference type="SAM" id="MobiDB-lite"/>
    </source>
</evidence>
<feature type="compositionally biased region" description="Low complexity" evidence="10">
    <location>
        <begin position="61"/>
        <end position="96"/>
    </location>
</feature>
<evidence type="ECO:0000256" key="4">
    <source>
        <dbReference type="ARBA" id="ARBA00023239"/>
    </source>
</evidence>
<dbReference type="PANTHER" id="PTHR38042:SF1">
    <property type="entry name" value="UROPORPHYRINOGEN-III SYNTHASE, CHLOROPLASTIC"/>
    <property type="match status" value="1"/>
</dbReference>
<evidence type="ECO:0000256" key="8">
    <source>
        <dbReference type="ARBA" id="ARBA00048617"/>
    </source>
</evidence>
<dbReference type="RefSeq" id="WP_179901906.1">
    <property type="nucleotide sequence ID" value="NZ_JACBXV010000388.1"/>
</dbReference>
<feature type="region of interest" description="Disordered" evidence="10">
    <location>
        <begin position="150"/>
        <end position="187"/>
    </location>
</feature>
<dbReference type="GO" id="GO:0006782">
    <property type="term" value="P:protoporphyrinogen IX biosynthetic process"/>
    <property type="evidence" value="ECO:0007669"/>
    <property type="project" value="UniProtKB-UniRule"/>
</dbReference>
<proteinExistence type="inferred from homology"/>
<dbReference type="GO" id="GO:0006780">
    <property type="term" value="P:uroporphyrinogen III biosynthetic process"/>
    <property type="evidence" value="ECO:0007669"/>
    <property type="project" value="UniProtKB-UniRule"/>
</dbReference>